<dbReference type="InterPro" id="IPR036397">
    <property type="entry name" value="RNaseH_sf"/>
</dbReference>
<gene>
    <name evidence="2" type="ORF">RF55_21702</name>
</gene>
<name>A0A0J7JXK0_LASNI</name>
<dbReference type="FunFam" id="3.30.420.10:FF:000032">
    <property type="entry name" value="Retrovirus-related Pol polyprotein from transposon 297-like Protein"/>
    <property type="match status" value="1"/>
</dbReference>
<protein>
    <submittedName>
        <fullName evidence="2">Integrase core domain protein</fullName>
    </submittedName>
</protein>
<comment type="caution">
    <text evidence="2">The sequence shown here is derived from an EMBL/GenBank/DDBJ whole genome shotgun (WGS) entry which is preliminary data.</text>
</comment>
<proteinExistence type="predicted"/>
<dbReference type="AlphaFoldDB" id="A0A0J7JXK0"/>
<dbReference type="InterPro" id="IPR054465">
    <property type="entry name" value="Integrase_p58-like_C"/>
</dbReference>
<dbReference type="STRING" id="67767.A0A0J7JXK0"/>
<dbReference type="Pfam" id="PF00665">
    <property type="entry name" value="rve"/>
    <property type="match status" value="1"/>
</dbReference>
<keyword evidence="3" id="KW-1185">Reference proteome</keyword>
<organism evidence="2 3">
    <name type="scientific">Lasius niger</name>
    <name type="common">Black garden ant</name>
    <dbReference type="NCBI Taxonomy" id="67767"/>
    <lineage>
        <taxon>Eukaryota</taxon>
        <taxon>Metazoa</taxon>
        <taxon>Ecdysozoa</taxon>
        <taxon>Arthropoda</taxon>
        <taxon>Hexapoda</taxon>
        <taxon>Insecta</taxon>
        <taxon>Pterygota</taxon>
        <taxon>Neoptera</taxon>
        <taxon>Endopterygota</taxon>
        <taxon>Hymenoptera</taxon>
        <taxon>Apocrita</taxon>
        <taxon>Aculeata</taxon>
        <taxon>Formicoidea</taxon>
        <taxon>Formicidae</taxon>
        <taxon>Formicinae</taxon>
        <taxon>Lasius</taxon>
        <taxon>Lasius</taxon>
    </lineage>
</organism>
<dbReference type="Pfam" id="PF22938">
    <property type="entry name" value="Integrase_p58_C"/>
    <property type="match status" value="1"/>
</dbReference>
<evidence type="ECO:0000313" key="2">
    <source>
        <dbReference type="EMBL" id="KMQ82837.1"/>
    </source>
</evidence>
<evidence type="ECO:0000259" key="1">
    <source>
        <dbReference type="PROSITE" id="PS50994"/>
    </source>
</evidence>
<dbReference type="GO" id="GO:0003676">
    <property type="term" value="F:nucleic acid binding"/>
    <property type="evidence" value="ECO:0007669"/>
    <property type="project" value="InterPro"/>
</dbReference>
<feature type="domain" description="Integrase catalytic" evidence="1">
    <location>
        <begin position="5"/>
        <end position="164"/>
    </location>
</feature>
<dbReference type="InterPro" id="IPR001584">
    <property type="entry name" value="Integrase_cat-core"/>
</dbReference>
<dbReference type="InterPro" id="IPR050951">
    <property type="entry name" value="Retrovirus_Pol_polyprotein"/>
</dbReference>
<dbReference type="SUPFAM" id="SSF53098">
    <property type="entry name" value="Ribonuclease H-like"/>
    <property type="match status" value="1"/>
</dbReference>
<sequence length="291" mass="33710">MQRYNVGAPFERIALDVLGPLPRTTGGNKYILVVMDYFSKWPEAYAIPDQEATTVSEELVQNWVSRFGVPLLMHSDQGRNFTSAVFHGMCKLLGIEKTRTTPLHPQSDGMVERFNRTILNHLSLFVSQNQQDWDQKLQLFLLAYRSAVQESTGFTPSLMLFGRELRLPCDLLFGRPPDTPSSVEDYVDNLRERLEDVHAIARERIRISSEKMKTRYDVKATKREFQEGDRVWFWNPKRRKGLSPKLQTSWEGPYKVIKKLSDVVIRIQKSPSSKPKVVHYDRLAPYYGDRA</sequence>
<dbReference type="Gene3D" id="3.30.420.10">
    <property type="entry name" value="Ribonuclease H-like superfamily/Ribonuclease H"/>
    <property type="match status" value="1"/>
</dbReference>
<dbReference type="PANTHER" id="PTHR37984">
    <property type="entry name" value="PROTEIN CBG26694"/>
    <property type="match status" value="1"/>
</dbReference>
<dbReference type="PANTHER" id="PTHR37984:SF15">
    <property type="entry name" value="INTEGRASE CATALYTIC DOMAIN-CONTAINING PROTEIN"/>
    <property type="match status" value="1"/>
</dbReference>
<accession>A0A0J7JXK0</accession>
<dbReference type="InterPro" id="IPR012337">
    <property type="entry name" value="RNaseH-like_sf"/>
</dbReference>
<dbReference type="PaxDb" id="67767-A0A0J7JXK0"/>
<dbReference type="OrthoDB" id="7551731at2759"/>
<evidence type="ECO:0000313" key="3">
    <source>
        <dbReference type="Proteomes" id="UP000036403"/>
    </source>
</evidence>
<reference evidence="2 3" key="1">
    <citation type="submission" date="2015-04" db="EMBL/GenBank/DDBJ databases">
        <title>Lasius niger genome sequencing.</title>
        <authorList>
            <person name="Konorov E.A."/>
            <person name="Nikitin M.A."/>
            <person name="Kirill M.V."/>
            <person name="Chang P."/>
        </authorList>
    </citation>
    <scope>NUCLEOTIDE SEQUENCE [LARGE SCALE GENOMIC DNA]</scope>
    <source>
        <tissue evidence="2">Whole</tissue>
    </source>
</reference>
<dbReference type="EMBL" id="LBMM01022755">
    <property type="protein sequence ID" value="KMQ82837.1"/>
    <property type="molecule type" value="Genomic_DNA"/>
</dbReference>
<dbReference type="PROSITE" id="PS50994">
    <property type="entry name" value="INTEGRASE"/>
    <property type="match status" value="1"/>
</dbReference>
<dbReference type="Proteomes" id="UP000036403">
    <property type="component" value="Unassembled WGS sequence"/>
</dbReference>
<dbReference type="GO" id="GO:0015074">
    <property type="term" value="P:DNA integration"/>
    <property type="evidence" value="ECO:0007669"/>
    <property type="project" value="InterPro"/>
</dbReference>